<reference evidence="5" key="2">
    <citation type="journal article" date="2021" name="PeerJ">
        <title>Extensive microbial diversity within the chicken gut microbiome revealed by metagenomics and culture.</title>
        <authorList>
            <person name="Gilroy R."/>
            <person name="Ravi A."/>
            <person name="Getino M."/>
            <person name="Pursley I."/>
            <person name="Horton D.L."/>
            <person name="Alikhan N.F."/>
            <person name="Baker D."/>
            <person name="Gharbi K."/>
            <person name="Hall N."/>
            <person name="Watson M."/>
            <person name="Adriaenssens E.M."/>
            <person name="Foster-Nyarko E."/>
            <person name="Jarju S."/>
            <person name="Secka A."/>
            <person name="Antonio M."/>
            <person name="Oren A."/>
            <person name="Chaudhuri R.R."/>
            <person name="La Ragione R."/>
            <person name="Hildebrand F."/>
            <person name="Pallen M.J."/>
        </authorList>
    </citation>
    <scope>NUCLEOTIDE SEQUENCE</scope>
    <source>
        <strain evidence="5">CHK123-3438</strain>
    </source>
</reference>
<reference evidence="5" key="1">
    <citation type="submission" date="2020-10" db="EMBL/GenBank/DDBJ databases">
        <authorList>
            <person name="Gilroy R."/>
        </authorList>
    </citation>
    <scope>NUCLEOTIDE SEQUENCE</scope>
    <source>
        <strain evidence="5">CHK123-3438</strain>
    </source>
</reference>
<dbReference type="Gene3D" id="3.40.190.10">
    <property type="entry name" value="Periplasmic binding protein-like II"/>
    <property type="match status" value="2"/>
</dbReference>
<evidence type="ECO:0000313" key="6">
    <source>
        <dbReference type="Proteomes" id="UP000886860"/>
    </source>
</evidence>
<evidence type="ECO:0000313" key="5">
    <source>
        <dbReference type="EMBL" id="HIT42444.1"/>
    </source>
</evidence>
<dbReference type="AlphaFoldDB" id="A0A9D1KG04"/>
<dbReference type="EMBL" id="DVKS01000176">
    <property type="protein sequence ID" value="HIT42444.1"/>
    <property type="molecule type" value="Genomic_DNA"/>
</dbReference>
<protein>
    <submittedName>
        <fullName evidence="5">LysR family transcriptional regulator</fullName>
    </submittedName>
</protein>
<dbReference type="Proteomes" id="UP000886860">
    <property type="component" value="Unassembled WGS sequence"/>
</dbReference>
<evidence type="ECO:0000256" key="3">
    <source>
        <dbReference type="ARBA" id="ARBA00023163"/>
    </source>
</evidence>
<gene>
    <name evidence="5" type="ORF">IAB60_10210</name>
</gene>
<evidence type="ECO:0000256" key="1">
    <source>
        <dbReference type="ARBA" id="ARBA00009437"/>
    </source>
</evidence>
<dbReference type="InterPro" id="IPR005119">
    <property type="entry name" value="LysR_subst-bd"/>
</dbReference>
<comment type="similarity">
    <text evidence="1">Belongs to the LysR transcriptional regulatory family.</text>
</comment>
<accession>A0A9D1KG04</accession>
<evidence type="ECO:0000256" key="2">
    <source>
        <dbReference type="ARBA" id="ARBA00023015"/>
    </source>
</evidence>
<keyword evidence="3" id="KW-0804">Transcription</keyword>
<proteinExistence type="inferred from homology"/>
<dbReference type="PANTHER" id="PTHR30126">
    <property type="entry name" value="HTH-TYPE TRANSCRIPTIONAL REGULATOR"/>
    <property type="match status" value="1"/>
</dbReference>
<dbReference type="GO" id="GO:0006355">
    <property type="term" value="P:regulation of DNA-templated transcription"/>
    <property type="evidence" value="ECO:0007669"/>
    <property type="project" value="TreeGrafter"/>
</dbReference>
<dbReference type="SUPFAM" id="SSF53850">
    <property type="entry name" value="Periplasmic binding protein-like II"/>
    <property type="match status" value="1"/>
</dbReference>
<organism evidence="5 6">
    <name type="scientific">Candidatus Caccovicinus merdipullorum</name>
    <dbReference type="NCBI Taxonomy" id="2840724"/>
    <lineage>
        <taxon>Bacteria</taxon>
        <taxon>Bacillati</taxon>
        <taxon>Bacillota</taxon>
        <taxon>Clostridia</taxon>
        <taxon>Eubacteriales</taxon>
        <taxon>Candidatus Caccovicinus</taxon>
    </lineage>
</organism>
<keyword evidence="2" id="KW-0805">Transcription regulation</keyword>
<dbReference type="GO" id="GO:0000976">
    <property type="term" value="F:transcription cis-regulatory region binding"/>
    <property type="evidence" value="ECO:0007669"/>
    <property type="project" value="TreeGrafter"/>
</dbReference>
<feature type="non-terminal residue" evidence="5">
    <location>
        <position position="1"/>
    </location>
</feature>
<name>A0A9D1KG04_9FIRM</name>
<dbReference type="Pfam" id="PF03466">
    <property type="entry name" value="LysR_substrate"/>
    <property type="match status" value="1"/>
</dbReference>
<feature type="domain" description="LysR substrate-binding" evidence="4">
    <location>
        <begin position="3"/>
        <end position="167"/>
    </location>
</feature>
<sequence length="169" mass="19383">FHELTLMVDNTEHLLSMLDASKLDFLVVEGLFDKDRYGFDLLQTEPFIGICACEHPFSGRSVTIEDLLEETLIVRESGSGTRDILERQLNLCGYGLKSFRRLLTISSFPVIRKLVKARQGISFLYQAVVKDDPAFGRFQTAPLTGEHEFHIVYLKDTRAQEYVKEFFGR</sequence>
<comment type="caution">
    <text evidence="5">The sequence shown here is derived from an EMBL/GenBank/DDBJ whole genome shotgun (WGS) entry which is preliminary data.</text>
</comment>
<dbReference type="PANTHER" id="PTHR30126:SF91">
    <property type="entry name" value="LYSR FAMILY TRANSCRIPTIONAL REGULATOR"/>
    <property type="match status" value="1"/>
</dbReference>
<evidence type="ECO:0000259" key="4">
    <source>
        <dbReference type="Pfam" id="PF03466"/>
    </source>
</evidence>